<evidence type="ECO:0000256" key="1">
    <source>
        <dbReference type="ARBA" id="ARBA00000085"/>
    </source>
</evidence>
<evidence type="ECO:0000256" key="9">
    <source>
        <dbReference type="ARBA" id="ARBA00022777"/>
    </source>
</evidence>
<dbReference type="Pfam" id="PF00512">
    <property type="entry name" value="HisKA"/>
    <property type="match status" value="1"/>
</dbReference>
<dbReference type="InterPro" id="IPR036890">
    <property type="entry name" value="HATPase_C_sf"/>
</dbReference>
<keyword evidence="18" id="KW-1185">Reference proteome</keyword>
<evidence type="ECO:0000256" key="15">
    <source>
        <dbReference type="SAM" id="Phobius"/>
    </source>
</evidence>
<keyword evidence="10" id="KW-0067">ATP-binding</keyword>
<reference evidence="18" key="1">
    <citation type="journal article" date="2023" name="Arch. Microbiol.">
        <title>Desulfoferula mesophilus gen. nov. sp. nov., a mesophilic sulfate-reducing bacterium isolated from a brackish lake sediment.</title>
        <authorList>
            <person name="Watanabe T."/>
            <person name="Yabe T."/>
            <person name="Tsuji J.M."/>
            <person name="Fukui M."/>
        </authorList>
    </citation>
    <scope>NUCLEOTIDE SEQUENCE [LARGE SCALE GENOMIC DNA]</scope>
    <source>
        <strain evidence="18">12FAK</strain>
    </source>
</reference>
<dbReference type="SMART" id="SM00388">
    <property type="entry name" value="HisKA"/>
    <property type="match status" value="1"/>
</dbReference>
<evidence type="ECO:0000256" key="6">
    <source>
        <dbReference type="ARBA" id="ARBA00022679"/>
    </source>
</evidence>
<keyword evidence="14" id="KW-0175">Coiled coil</keyword>
<keyword evidence="7 15" id="KW-0812">Transmembrane</keyword>
<accession>A0AAU9EEV5</accession>
<evidence type="ECO:0000313" key="17">
    <source>
        <dbReference type="EMBL" id="BEQ13084.1"/>
    </source>
</evidence>
<dbReference type="PRINTS" id="PR00344">
    <property type="entry name" value="BCTRLSENSOR"/>
</dbReference>
<keyword evidence="11 15" id="KW-1133">Transmembrane helix</keyword>
<evidence type="ECO:0000259" key="16">
    <source>
        <dbReference type="PROSITE" id="PS50109"/>
    </source>
</evidence>
<dbReference type="Gene3D" id="1.10.287.130">
    <property type="match status" value="1"/>
</dbReference>
<dbReference type="Pfam" id="PF02518">
    <property type="entry name" value="HATPase_c"/>
    <property type="match status" value="1"/>
</dbReference>
<feature type="coiled-coil region" evidence="14">
    <location>
        <begin position="306"/>
        <end position="333"/>
    </location>
</feature>
<evidence type="ECO:0000256" key="2">
    <source>
        <dbReference type="ARBA" id="ARBA00004651"/>
    </source>
</evidence>
<feature type="domain" description="Histidine kinase" evidence="16">
    <location>
        <begin position="342"/>
        <end position="560"/>
    </location>
</feature>
<name>A0AAU9EEV5_9BACT</name>
<keyword evidence="6" id="KW-0808">Transferase</keyword>
<dbReference type="AlphaFoldDB" id="A0AAU9EEV5"/>
<comment type="catalytic activity">
    <reaction evidence="1">
        <text>ATP + protein L-histidine = ADP + protein N-phospho-L-histidine.</text>
        <dbReference type="EC" id="2.7.13.3"/>
    </reaction>
</comment>
<evidence type="ECO:0000256" key="11">
    <source>
        <dbReference type="ARBA" id="ARBA00022989"/>
    </source>
</evidence>
<dbReference type="InterPro" id="IPR033479">
    <property type="entry name" value="dCache_1"/>
</dbReference>
<evidence type="ECO:0000256" key="5">
    <source>
        <dbReference type="ARBA" id="ARBA00022553"/>
    </source>
</evidence>
<gene>
    <name evidence="17" type="ORF">FAK_01500</name>
</gene>
<evidence type="ECO:0000256" key="10">
    <source>
        <dbReference type="ARBA" id="ARBA00022840"/>
    </source>
</evidence>
<dbReference type="SMART" id="SM00387">
    <property type="entry name" value="HATPase_c"/>
    <property type="match status" value="1"/>
</dbReference>
<dbReference type="Pfam" id="PF02743">
    <property type="entry name" value="dCache_1"/>
    <property type="match status" value="1"/>
</dbReference>
<dbReference type="GO" id="GO:0005524">
    <property type="term" value="F:ATP binding"/>
    <property type="evidence" value="ECO:0007669"/>
    <property type="project" value="UniProtKB-KW"/>
</dbReference>
<evidence type="ECO:0000256" key="13">
    <source>
        <dbReference type="ARBA" id="ARBA00023136"/>
    </source>
</evidence>
<organism evidence="17 18">
    <name type="scientific">Desulfoferula mesophila</name>
    <dbReference type="NCBI Taxonomy" id="3058419"/>
    <lineage>
        <taxon>Bacteria</taxon>
        <taxon>Pseudomonadati</taxon>
        <taxon>Thermodesulfobacteriota</taxon>
        <taxon>Desulfarculia</taxon>
        <taxon>Desulfarculales</taxon>
        <taxon>Desulfarculaceae</taxon>
        <taxon>Desulfoferula</taxon>
    </lineage>
</organism>
<keyword evidence="9 17" id="KW-0418">Kinase</keyword>
<sequence length="575" mass="62517">MQTARVRPAAYYRSLTRNLVLFVVVVSLLPLFLTGAIILYQFKQAYQTKVEENLEVLLNKHCHTIDAFLIDRLADIRVLARSYTVPDLENPDLLKVKLGLLREEYSGVYVDLGLVDAKGAQVAYAGPYNLTGANYSTAQWFHEAMQSEHFISDVFAGLRGSPHFIVAVRMHYEGNDWLLKATIDFEAFNALVENLRIGETGFAFILNRQSELQTKPRQEVILSSGAWQELLQTPLAPGKVTIVEQPDSLGRDMIYAAAPLKKGQWIICAQQEVSDAFLYLVQAQRAAIAIFVIGGLLIVAVSLIVARRLVRRIAEADEQKEAMNEKMIEAGRLASIGELAAGIAHEINNPVAIMVEEAGWIEDLMSDEGPLSEETLAEIQRAVQQIQEQGDRCKQITHKLLSFARKTDPTIKPVDLNGLVDEVLGLVAQKSRYAGVKLTTALDQGLPKVAASPSELQQVLLNLVNNAVDAINAEGGTVNVTTTQENGRVKLSVSDTGIGIADANLARIFDPFYTTKPVGQGTGLGLSICYGIINKLGGEIKVTSAKGEGSTFTVILPARQDTTPAPAGAPGTGQG</sequence>
<feature type="transmembrane region" description="Helical" evidence="15">
    <location>
        <begin position="20"/>
        <end position="42"/>
    </location>
</feature>
<dbReference type="InterPro" id="IPR004358">
    <property type="entry name" value="Sig_transdc_His_kin-like_C"/>
</dbReference>
<dbReference type="PANTHER" id="PTHR43065:SF46">
    <property type="entry name" value="C4-DICARBOXYLATE TRANSPORT SENSOR PROTEIN DCTB"/>
    <property type="match status" value="1"/>
</dbReference>
<dbReference type="SUPFAM" id="SSF47384">
    <property type="entry name" value="Homodimeric domain of signal transducing histidine kinase"/>
    <property type="match status" value="1"/>
</dbReference>
<dbReference type="PANTHER" id="PTHR43065">
    <property type="entry name" value="SENSOR HISTIDINE KINASE"/>
    <property type="match status" value="1"/>
</dbReference>
<dbReference type="GO" id="GO:0000155">
    <property type="term" value="F:phosphorelay sensor kinase activity"/>
    <property type="evidence" value="ECO:0007669"/>
    <property type="project" value="InterPro"/>
</dbReference>
<dbReference type="Gene3D" id="3.30.565.10">
    <property type="entry name" value="Histidine kinase-like ATPase, C-terminal domain"/>
    <property type="match status" value="1"/>
</dbReference>
<evidence type="ECO:0000256" key="3">
    <source>
        <dbReference type="ARBA" id="ARBA00012438"/>
    </source>
</evidence>
<evidence type="ECO:0000256" key="4">
    <source>
        <dbReference type="ARBA" id="ARBA00022475"/>
    </source>
</evidence>
<keyword evidence="5" id="KW-0597">Phosphoprotein</keyword>
<evidence type="ECO:0000256" key="7">
    <source>
        <dbReference type="ARBA" id="ARBA00022692"/>
    </source>
</evidence>
<dbReference type="Gene3D" id="3.30.450.20">
    <property type="entry name" value="PAS domain"/>
    <property type="match status" value="2"/>
</dbReference>
<feature type="transmembrane region" description="Helical" evidence="15">
    <location>
        <begin position="286"/>
        <end position="306"/>
    </location>
</feature>
<dbReference type="SUPFAM" id="SSF55874">
    <property type="entry name" value="ATPase domain of HSP90 chaperone/DNA topoisomerase II/histidine kinase"/>
    <property type="match status" value="1"/>
</dbReference>
<dbReference type="GO" id="GO:0005886">
    <property type="term" value="C:plasma membrane"/>
    <property type="evidence" value="ECO:0007669"/>
    <property type="project" value="UniProtKB-SubCell"/>
</dbReference>
<dbReference type="Proteomes" id="UP001366166">
    <property type="component" value="Chromosome"/>
</dbReference>
<evidence type="ECO:0000256" key="12">
    <source>
        <dbReference type="ARBA" id="ARBA00023012"/>
    </source>
</evidence>
<dbReference type="InterPro" id="IPR003661">
    <property type="entry name" value="HisK_dim/P_dom"/>
</dbReference>
<comment type="subcellular location">
    <subcellularLocation>
        <location evidence="2">Cell membrane</location>
        <topology evidence="2">Multi-pass membrane protein</topology>
    </subcellularLocation>
</comment>
<evidence type="ECO:0000256" key="14">
    <source>
        <dbReference type="SAM" id="Coils"/>
    </source>
</evidence>
<dbReference type="InterPro" id="IPR036097">
    <property type="entry name" value="HisK_dim/P_sf"/>
</dbReference>
<dbReference type="InterPro" id="IPR005467">
    <property type="entry name" value="His_kinase_dom"/>
</dbReference>
<dbReference type="EC" id="2.7.13.3" evidence="3"/>
<proteinExistence type="predicted"/>
<keyword evidence="13 15" id="KW-0472">Membrane</keyword>
<keyword evidence="12" id="KW-0902">Two-component regulatory system</keyword>
<keyword evidence="8" id="KW-0547">Nucleotide-binding</keyword>
<evidence type="ECO:0000256" key="8">
    <source>
        <dbReference type="ARBA" id="ARBA00022741"/>
    </source>
</evidence>
<keyword evidence="4" id="KW-1003">Cell membrane</keyword>
<dbReference type="RefSeq" id="WP_338604370.1">
    <property type="nucleotide sequence ID" value="NZ_AP028679.1"/>
</dbReference>
<dbReference type="InterPro" id="IPR003594">
    <property type="entry name" value="HATPase_dom"/>
</dbReference>
<evidence type="ECO:0000313" key="18">
    <source>
        <dbReference type="Proteomes" id="UP001366166"/>
    </source>
</evidence>
<dbReference type="CDD" id="cd00082">
    <property type="entry name" value="HisKA"/>
    <property type="match status" value="1"/>
</dbReference>
<protein>
    <recommendedName>
        <fullName evidence="3">histidine kinase</fullName>
        <ecNumber evidence="3">2.7.13.3</ecNumber>
    </recommendedName>
</protein>
<dbReference type="EMBL" id="AP028679">
    <property type="protein sequence ID" value="BEQ13084.1"/>
    <property type="molecule type" value="Genomic_DNA"/>
</dbReference>
<dbReference type="PROSITE" id="PS50109">
    <property type="entry name" value="HIS_KIN"/>
    <property type="match status" value="1"/>
</dbReference>
<dbReference type="KEGG" id="dmp:FAK_01500"/>